<evidence type="ECO:0000256" key="6">
    <source>
        <dbReference type="ARBA" id="ARBA00023277"/>
    </source>
</evidence>
<comment type="pathway">
    <text evidence="8">Amino-sugar metabolism; N-acetylneuraminate degradation; D-fructose 6-phosphate from N-acetylneuraminate: step 4/5.</text>
</comment>
<dbReference type="CDD" id="cd00854">
    <property type="entry name" value="NagA"/>
    <property type="match status" value="1"/>
</dbReference>
<evidence type="ECO:0000256" key="11">
    <source>
        <dbReference type="PIRSR" id="PIRSR038994-2"/>
    </source>
</evidence>
<dbReference type="AlphaFoldDB" id="A0A316DGD5"/>
<evidence type="ECO:0000259" key="13">
    <source>
        <dbReference type="Pfam" id="PF01979"/>
    </source>
</evidence>
<evidence type="ECO:0000256" key="10">
    <source>
        <dbReference type="PIRSR" id="PIRSR038994-1"/>
    </source>
</evidence>
<comment type="caution">
    <text evidence="14">The sequence shown here is derived from an EMBL/GenBank/DDBJ whole genome shotgun (WGS) entry which is preliminary data.</text>
</comment>
<dbReference type="GO" id="GO:0006046">
    <property type="term" value="P:N-acetylglucosamine catabolic process"/>
    <property type="evidence" value="ECO:0007669"/>
    <property type="project" value="TreeGrafter"/>
</dbReference>
<dbReference type="PIRSF" id="PIRSF038994">
    <property type="entry name" value="NagA"/>
    <property type="match status" value="1"/>
</dbReference>
<keyword evidence="5 9" id="KW-0378">Hydrolase</keyword>
<keyword evidence="6 9" id="KW-0119">Carbohydrate metabolism</keyword>
<feature type="binding site" evidence="12">
    <location>
        <position position="214"/>
    </location>
    <ligand>
        <name>Zn(2+)</name>
        <dbReference type="ChEBI" id="CHEBI:29105"/>
    </ligand>
</feature>
<dbReference type="Gene3D" id="2.30.40.10">
    <property type="entry name" value="Urease, subunit C, domain 1"/>
    <property type="match status" value="1"/>
</dbReference>
<evidence type="ECO:0000313" key="15">
    <source>
        <dbReference type="Proteomes" id="UP000245634"/>
    </source>
</evidence>
<dbReference type="Gene3D" id="3.20.20.140">
    <property type="entry name" value="Metal-dependent hydrolases"/>
    <property type="match status" value="1"/>
</dbReference>
<evidence type="ECO:0000256" key="1">
    <source>
        <dbReference type="ARBA" id="ARBA00010716"/>
    </source>
</evidence>
<dbReference type="NCBIfam" id="TIGR00221">
    <property type="entry name" value="nagA"/>
    <property type="match status" value="1"/>
</dbReference>
<dbReference type="GO" id="GO:0046872">
    <property type="term" value="F:metal ion binding"/>
    <property type="evidence" value="ECO:0007669"/>
    <property type="project" value="UniProtKB-KW"/>
</dbReference>
<dbReference type="SUPFAM" id="SSF51338">
    <property type="entry name" value="Composite domain of metallo-dependent hydrolases"/>
    <property type="match status" value="1"/>
</dbReference>
<dbReference type="RefSeq" id="WP_109686857.1">
    <property type="nucleotide sequence ID" value="NZ_QGGL01000003.1"/>
</dbReference>
<evidence type="ECO:0000256" key="2">
    <source>
        <dbReference type="ARBA" id="ARBA00011899"/>
    </source>
</evidence>
<evidence type="ECO:0000256" key="12">
    <source>
        <dbReference type="PIRSR" id="PIRSR038994-3"/>
    </source>
</evidence>
<evidence type="ECO:0000256" key="8">
    <source>
        <dbReference type="ARBA" id="ARBA00060590"/>
    </source>
</evidence>
<feature type="binding site" evidence="11">
    <location>
        <position position="225"/>
    </location>
    <ligand>
        <name>substrate</name>
    </ligand>
</feature>
<dbReference type="InterPro" id="IPR003764">
    <property type="entry name" value="GlcNAc_6-P_deAcase"/>
</dbReference>
<dbReference type="EC" id="3.5.1.25" evidence="2"/>
<evidence type="ECO:0000256" key="7">
    <source>
        <dbReference type="ARBA" id="ARBA00047647"/>
    </source>
</evidence>
<accession>A0A316DGD5</accession>
<dbReference type="SUPFAM" id="SSF51556">
    <property type="entry name" value="Metallo-dependent hydrolases"/>
    <property type="match status" value="1"/>
</dbReference>
<dbReference type="FunFam" id="3.20.20.140:FF:000004">
    <property type="entry name" value="N-acetylglucosamine-6-phosphate deacetylase"/>
    <property type="match status" value="1"/>
</dbReference>
<dbReference type="Proteomes" id="UP000245634">
    <property type="component" value="Unassembled WGS sequence"/>
</dbReference>
<organism evidence="14 15">
    <name type="scientific">Tumebacillus permanentifrigoris</name>
    <dbReference type="NCBI Taxonomy" id="378543"/>
    <lineage>
        <taxon>Bacteria</taxon>
        <taxon>Bacillati</taxon>
        <taxon>Bacillota</taxon>
        <taxon>Bacilli</taxon>
        <taxon>Bacillales</taxon>
        <taxon>Alicyclobacillaceae</taxon>
        <taxon>Tumebacillus</taxon>
    </lineage>
</organism>
<dbReference type="OrthoDB" id="9776488at2"/>
<dbReference type="Pfam" id="PF01979">
    <property type="entry name" value="Amidohydro_1"/>
    <property type="match status" value="1"/>
</dbReference>
<dbReference type="InterPro" id="IPR032466">
    <property type="entry name" value="Metal_Hydrolase"/>
</dbReference>
<feature type="binding site" evidence="11">
    <location>
        <begin position="217"/>
        <end position="218"/>
    </location>
    <ligand>
        <name>substrate</name>
    </ligand>
</feature>
<comment type="catalytic activity">
    <reaction evidence="7">
        <text>N-acetyl-D-glucosamine 6-phosphate + H2O = D-glucosamine 6-phosphate + acetate</text>
        <dbReference type="Rhea" id="RHEA:22936"/>
        <dbReference type="ChEBI" id="CHEBI:15377"/>
        <dbReference type="ChEBI" id="CHEBI:30089"/>
        <dbReference type="ChEBI" id="CHEBI:57513"/>
        <dbReference type="ChEBI" id="CHEBI:58725"/>
        <dbReference type="EC" id="3.5.1.25"/>
    </reaction>
</comment>
<feature type="binding site" evidence="11">
    <location>
        <position position="138"/>
    </location>
    <ligand>
        <name>substrate</name>
    </ligand>
</feature>
<keyword evidence="4 12" id="KW-0479">Metal-binding</keyword>
<evidence type="ECO:0000256" key="9">
    <source>
        <dbReference type="PIRNR" id="PIRNR038994"/>
    </source>
</evidence>
<gene>
    <name evidence="14" type="ORF">C7459_103173</name>
</gene>
<comment type="cofactor">
    <cofactor evidence="12">
        <name>a divalent metal cation</name>
        <dbReference type="ChEBI" id="CHEBI:60240"/>
    </cofactor>
    <text evidence="12">Binds 1 divalent metal cation per subunit.</text>
</comment>
<dbReference type="GO" id="GO:0008448">
    <property type="term" value="F:N-acetylglucosamine-6-phosphate deacetylase activity"/>
    <property type="evidence" value="ECO:0007669"/>
    <property type="project" value="UniProtKB-EC"/>
</dbReference>
<protein>
    <recommendedName>
        <fullName evidence="3">N-acetylglucosamine-6-phosphate deacetylase</fullName>
        <ecNumber evidence="2">3.5.1.25</ecNumber>
    </recommendedName>
</protein>
<name>A0A316DGD5_9BACL</name>
<comment type="similarity">
    <text evidence="1 9">Belongs to the metallo-dependent hydrolases superfamily. NagA family.</text>
</comment>
<evidence type="ECO:0000256" key="3">
    <source>
        <dbReference type="ARBA" id="ARBA00018029"/>
    </source>
</evidence>
<dbReference type="InterPro" id="IPR011059">
    <property type="entry name" value="Metal-dep_hydrolase_composite"/>
</dbReference>
<feature type="binding site" evidence="11">
    <location>
        <position position="249"/>
    </location>
    <ligand>
        <name>substrate</name>
    </ligand>
</feature>
<reference evidence="14 15" key="1">
    <citation type="submission" date="2018-05" db="EMBL/GenBank/DDBJ databases">
        <title>Genomic Encyclopedia of Type Strains, Phase IV (KMG-IV): sequencing the most valuable type-strain genomes for metagenomic binning, comparative biology and taxonomic classification.</title>
        <authorList>
            <person name="Goeker M."/>
        </authorList>
    </citation>
    <scope>NUCLEOTIDE SEQUENCE [LARGE SCALE GENOMIC DNA]</scope>
    <source>
        <strain evidence="14 15">DSM 18773</strain>
    </source>
</reference>
<feature type="binding site" evidence="12">
    <location>
        <position position="193"/>
    </location>
    <ligand>
        <name>Zn(2+)</name>
        <dbReference type="ChEBI" id="CHEBI:29105"/>
    </ligand>
</feature>
<dbReference type="EMBL" id="QGGL01000003">
    <property type="protein sequence ID" value="PWK15633.1"/>
    <property type="molecule type" value="Genomic_DNA"/>
</dbReference>
<proteinExistence type="inferred from homology"/>
<dbReference type="PANTHER" id="PTHR11113">
    <property type="entry name" value="N-ACETYLGLUCOSAMINE-6-PHOSPHATE DEACETYLASE"/>
    <property type="match status" value="1"/>
</dbReference>
<dbReference type="PANTHER" id="PTHR11113:SF14">
    <property type="entry name" value="N-ACETYLGLUCOSAMINE-6-PHOSPHATE DEACETYLASE"/>
    <property type="match status" value="1"/>
</dbReference>
<feature type="binding site" evidence="12">
    <location>
        <position position="127"/>
    </location>
    <ligand>
        <name>Zn(2+)</name>
        <dbReference type="ChEBI" id="CHEBI:29105"/>
    </ligand>
</feature>
<evidence type="ECO:0000313" key="14">
    <source>
        <dbReference type="EMBL" id="PWK15633.1"/>
    </source>
</evidence>
<feature type="domain" description="Amidohydrolase-related" evidence="13">
    <location>
        <begin position="49"/>
        <end position="375"/>
    </location>
</feature>
<sequence>MSKQILRGRALVDGEFRDDQILICEGGRFTFVGPQREEVPDHVFETGCLVPGFLDIHVHGAHGADVMDGTSAGLETIAQALASYGVTGFLATTLTGDLDHLEHVLQTCVVFSKNAAVGARLLGVHLEGPWINARYKGAQNEAHVVRPLLRDAKRLVEAGQGLLKLVTLAPEHPEAADVIAYLHEQGVCVSVGHSDATFADVTEAMEHGLGHVTHCCNAMRGLHHREPGVVGAAMYHEALTAELIADGVHVHPAVMNILYKVKRREHLVLVSDGMRAVGMQDGAYDLGGLQVQLVNGEARLEDGTLAGSTLTLDRAVRNMVTLGRVPLADAVIMASSTPAAVLGLTDRKGQLASGYDADFVWLDDDHQVRATYIAGVRQSR</sequence>
<feature type="binding site" evidence="11">
    <location>
        <begin position="305"/>
        <end position="307"/>
    </location>
    <ligand>
        <name>substrate</name>
    </ligand>
</feature>
<feature type="active site" description="Proton donor/acceptor" evidence="10">
    <location>
        <position position="272"/>
    </location>
</feature>
<dbReference type="InterPro" id="IPR006680">
    <property type="entry name" value="Amidohydro-rel"/>
</dbReference>
<keyword evidence="15" id="KW-1185">Reference proteome</keyword>
<evidence type="ECO:0000256" key="5">
    <source>
        <dbReference type="ARBA" id="ARBA00022801"/>
    </source>
</evidence>
<evidence type="ECO:0000256" key="4">
    <source>
        <dbReference type="ARBA" id="ARBA00022723"/>
    </source>
</evidence>